<feature type="domain" description="HTH lacI-type" evidence="5">
    <location>
        <begin position="20"/>
        <end position="75"/>
    </location>
</feature>
<comment type="caution">
    <text evidence="6">The sequence shown here is derived from an EMBL/GenBank/DDBJ whole genome shotgun (WGS) entry which is preliminary data.</text>
</comment>
<dbReference type="GO" id="GO:0000976">
    <property type="term" value="F:transcription cis-regulatory region binding"/>
    <property type="evidence" value="ECO:0007669"/>
    <property type="project" value="TreeGrafter"/>
</dbReference>
<dbReference type="GO" id="GO:0003700">
    <property type="term" value="F:DNA-binding transcription factor activity"/>
    <property type="evidence" value="ECO:0007669"/>
    <property type="project" value="TreeGrafter"/>
</dbReference>
<name>A0A3M8T9A4_9ACTN</name>
<evidence type="ECO:0000313" key="6">
    <source>
        <dbReference type="EMBL" id="RNF89713.1"/>
    </source>
</evidence>
<dbReference type="InterPro" id="IPR010982">
    <property type="entry name" value="Lambda_DNA-bd_dom_sf"/>
</dbReference>
<reference evidence="6 7" key="1">
    <citation type="submission" date="2018-11" db="EMBL/GenBank/DDBJ databases">
        <title>The Potential of Streptomyces as Biocontrol Agents against the Tomato grey mould, Botrytis cinerea (Gray mold) Frontiers in Microbiology.</title>
        <authorList>
            <person name="Li D."/>
        </authorList>
    </citation>
    <scope>NUCLEOTIDE SEQUENCE [LARGE SCALE GENOMIC DNA]</scope>
    <source>
        <strain evidence="6 7">NEAU-LD23</strain>
    </source>
</reference>
<evidence type="ECO:0000259" key="5">
    <source>
        <dbReference type="PROSITE" id="PS50932"/>
    </source>
</evidence>
<dbReference type="InterPro" id="IPR000843">
    <property type="entry name" value="HTH_LacI"/>
</dbReference>
<evidence type="ECO:0000256" key="4">
    <source>
        <dbReference type="SAM" id="MobiDB-lite"/>
    </source>
</evidence>
<sequence>MGVSGKRSREAGANRGERMATLKDVARTAGVSVMSVSNVLNDTGRFSATMRERVLQAAEEVGYAGPDPAAASLRRGRTGTVGVVLPLPLETAFADPAATAFLEGVAREFQRRRTTMTLLALPPAVGPLARHATAPVQQVADAPLAALEKAVIDAALLYSVEEDHPGLDILVKRELPVLAVDSPGHGTGRDRFGDAWAGFVTVDDFGGARRAARHLIGLGHRRAVVLVDKLAVQPRLGPATWPQALATTSAILRRRLLGYRDAWAEAGLPFTDLTVIECGRNDIAAIRTAVHTLLTAPGPRPTALLAVSDTLALGACAAVRDHGLAVPGDLAVIGYDDIPAAATAVVPLTTVHQPTVEKGESAARLLLDHTDHHIDHRSDHGGSTVPPAPVAGAAPPELPTRLVIRASTPA</sequence>
<dbReference type="InterPro" id="IPR028082">
    <property type="entry name" value="Peripla_BP_I"/>
</dbReference>
<evidence type="ECO:0000313" key="7">
    <source>
        <dbReference type="Proteomes" id="UP000275401"/>
    </source>
</evidence>
<organism evidence="6 7">
    <name type="scientific">Streptomyces botrytidirepellens</name>
    <dbReference type="NCBI Taxonomy" id="2486417"/>
    <lineage>
        <taxon>Bacteria</taxon>
        <taxon>Bacillati</taxon>
        <taxon>Actinomycetota</taxon>
        <taxon>Actinomycetes</taxon>
        <taxon>Kitasatosporales</taxon>
        <taxon>Streptomycetaceae</taxon>
        <taxon>Streptomyces</taxon>
    </lineage>
</organism>
<keyword evidence="7" id="KW-1185">Reference proteome</keyword>
<dbReference type="CDD" id="cd06279">
    <property type="entry name" value="PBP1_LacI-like"/>
    <property type="match status" value="1"/>
</dbReference>
<keyword evidence="1" id="KW-0805">Transcription regulation</keyword>
<dbReference type="PROSITE" id="PS00356">
    <property type="entry name" value="HTH_LACI_1"/>
    <property type="match status" value="1"/>
</dbReference>
<evidence type="ECO:0000256" key="1">
    <source>
        <dbReference type="ARBA" id="ARBA00023015"/>
    </source>
</evidence>
<dbReference type="SUPFAM" id="SSF53822">
    <property type="entry name" value="Periplasmic binding protein-like I"/>
    <property type="match status" value="1"/>
</dbReference>
<evidence type="ECO:0000256" key="3">
    <source>
        <dbReference type="ARBA" id="ARBA00023163"/>
    </source>
</evidence>
<gene>
    <name evidence="6" type="ORF">EEJ42_40950</name>
</gene>
<dbReference type="Proteomes" id="UP000275401">
    <property type="component" value="Unassembled WGS sequence"/>
</dbReference>
<dbReference type="PROSITE" id="PS50932">
    <property type="entry name" value="HTH_LACI_2"/>
    <property type="match status" value="1"/>
</dbReference>
<dbReference type="PANTHER" id="PTHR30146">
    <property type="entry name" value="LACI-RELATED TRANSCRIPTIONAL REPRESSOR"/>
    <property type="match status" value="1"/>
</dbReference>
<dbReference type="Pfam" id="PF00356">
    <property type="entry name" value="LacI"/>
    <property type="match status" value="1"/>
</dbReference>
<feature type="region of interest" description="Disordered" evidence="4">
    <location>
        <begin position="373"/>
        <end position="398"/>
    </location>
</feature>
<dbReference type="Gene3D" id="3.40.50.2300">
    <property type="match status" value="2"/>
</dbReference>
<dbReference type="AlphaFoldDB" id="A0A3M8T9A4"/>
<dbReference type="CDD" id="cd01392">
    <property type="entry name" value="HTH_LacI"/>
    <property type="match status" value="1"/>
</dbReference>
<dbReference type="Pfam" id="PF13377">
    <property type="entry name" value="Peripla_BP_3"/>
    <property type="match status" value="1"/>
</dbReference>
<dbReference type="InterPro" id="IPR046335">
    <property type="entry name" value="LacI/GalR-like_sensor"/>
</dbReference>
<dbReference type="SMART" id="SM00354">
    <property type="entry name" value="HTH_LACI"/>
    <property type="match status" value="1"/>
</dbReference>
<keyword evidence="3" id="KW-0804">Transcription</keyword>
<proteinExistence type="predicted"/>
<accession>A0A3M8T9A4</accession>
<dbReference type="PANTHER" id="PTHR30146:SF138">
    <property type="entry name" value="TRANSCRIPTIONAL REGULATORY PROTEIN"/>
    <property type="match status" value="1"/>
</dbReference>
<dbReference type="Gene3D" id="1.10.260.40">
    <property type="entry name" value="lambda repressor-like DNA-binding domains"/>
    <property type="match status" value="1"/>
</dbReference>
<keyword evidence="2" id="KW-0238">DNA-binding</keyword>
<protein>
    <submittedName>
        <fullName evidence="6">LacI family transcriptional regulator</fullName>
    </submittedName>
</protein>
<evidence type="ECO:0000256" key="2">
    <source>
        <dbReference type="ARBA" id="ARBA00023125"/>
    </source>
</evidence>
<dbReference type="SUPFAM" id="SSF47413">
    <property type="entry name" value="lambda repressor-like DNA-binding domains"/>
    <property type="match status" value="1"/>
</dbReference>
<dbReference type="EMBL" id="RIBZ01000799">
    <property type="protein sequence ID" value="RNF89713.1"/>
    <property type="molecule type" value="Genomic_DNA"/>
</dbReference>